<evidence type="ECO:0000256" key="9">
    <source>
        <dbReference type="RuleBase" id="RU003357"/>
    </source>
</evidence>
<sequence length="1147" mass="123222">MSRRNQLIETSLLALTVASIVAPASAQTALPDISIGQKKPKVVHQAPQPTVKPVQPRVAQPAPASPPTQARAPAPAPRPAASTRPSVAARAPASAPSAPQPAPSPPASAEQTRVEQAEQRFNARQETSSERFTTGKEINAVPFSRPGEALETAVPGLVVTQHSGEGKANQYQLRGFQLDHGTDFALYLDGMPLNMPTHGHGQGYADANFLIPELLSYVVARKGPYFADEGDFSSAGAVHIYYKDEVPKGLFTATMGSFDYGRLLAIDNNKVNGGTLLSAIELGIYNGPWTIPDAAHKINGVFRWTTGTPENGLAIDAMAYANRWHSSDQIPQRAVTEGFISRWGNIDPSDRGNTTRFSLSGRWTQTDAQSHSVVEAFAIHSTLNLFNDFDYFLTQPLIGDQFHQFDRRYILGLKAEHGQKYEIAGIPIETRIGLQSRYDNIRLGIQETYRTAAYDTLTNDQVPEGNVGLWTDTTIKWTPWLRTVTGMRGDFFAASIGDYQDPRFAPTGATFWNWPAPALFPTGPIWSGPWNSGQKVAVIESPKANIIFGPWEKTEFYLNFGEGFHSNDARGTVASISPVDGSQVAAVPLLTKSRGAEGGIRTKFIDGLDSTISLWWLNFDSESVFQGDTGNTMFGRPSRRYGIESTNRYTYSEWLRFDANFAVTHTRYRGWDTEQSAIYSTLLTPNAIGYFTYLGNAPGNYIPEGPSIIASANIELGRQTGWFGALKYRFKGGYPLTEDGYFKAPATAVLDLRAGYRWENGLKLQLDVINALDSRSDQITYAYGSLLQTDPLYWSCQSGAAPAAVCAIGQMDRHYHPLEPTAARVTLSGPLTLGAFDPLFAPQTGAHTPSGDFLALVDTLTEPPQPESQAGAKSDLPRHKATPRLVEPPTRWTGFYLGATTGVVWGANNNIYYANGPIGPGFDPGVALLGSGNLGESNAGFIGGGTAGYNLQLSPRALVGVEADLQGVLGGSGASNTVGTRPSYATPGGVLFGNFAASQTLDYLGTARLRMGYVLRPSLLVFATGGLAYGGTNLVANTQVLSVGPTGNVATLGGGSTSSAQTRAGFSVGGGFEWMFLPGLSAKAEYLFYDLGSHGLAAPQYSVSLPAGPALADVTTAFHARANGQLVRAGLNYHFDWAAPEAIVAKY</sequence>
<dbReference type="Proteomes" id="UP000193978">
    <property type="component" value="Chromosome"/>
</dbReference>
<evidence type="ECO:0000256" key="3">
    <source>
        <dbReference type="ARBA" id="ARBA00022452"/>
    </source>
</evidence>
<keyword evidence="7 9" id="KW-0472">Membrane</keyword>
<proteinExistence type="inferred from homology"/>
<dbReference type="STRING" id="655015.B1812_13265"/>
<dbReference type="SUPFAM" id="SSF56935">
    <property type="entry name" value="Porins"/>
    <property type="match status" value="1"/>
</dbReference>
<dbReference type="InterPro" id="IPR039426">
    <property type="entry name" value="TonB-dep_rcpt-like"/>
</dbReference>
<evidence type="ECO:0000313" key="16">
    <source>
        <dbReference type="Proteomes" id="UP000193978"/>
    </source>
</evidence>
<dbReference type="InterPro" id="IPR011250">
    <property type="entry name" value="OMP/PagP_B-barrel"/>
</dbReference>
<evidence type="ECO:0000256" key="2">
    <source>
        <dbReference type="ARBA" id="ARBA00022448"/>
    </source>
</evidence>
<dbReference type="Pfam" id="PF00593">
    <property type="entry name" value="TonB_dep_Rec_b-barrel"/>
    <property type="match status" value="1"/>
</dbReference>
<evidence type="ECO:0000256" key="11">
    <source>
        <dbReference type="SAM" id="SignalP"/>
    </source>
</evidence>
<comment type="subcellular location">
    <subcellularLocation>
        <location evidence="1">Cell outer membrane</location>
        <topology evidence="1">Multi-pass membrane protein</topology>
    </subcellularLocation>
</comment>
<feature type="domain" description="TonB-dependent receptor plug" evidence="13">
    <location>
        <begin position="127"/>
        <end position="237"/>
    </location>
</feature>
<feature type="compositionally biased region" description="Low complexity" evidence="10">
    <location>
        <begin position="53"/>
        <end position="97"/>
    </location>
</feature>
<dbReference type="InterPro" id="IPR012910">
    <property type="entry name" value="Plug_dom"/>
</dbReference>
<dbReference type="GO" id="GO:0015344">
    <property type="term" value="F:siderophore uptake transmembrane transporter activity"/>
    <property type="evidence" value="ECO:0007669"/>
    <property type="project" value="TreeGrafter"/>
</dbReference>
<evidence type="ECO:0000256" key="7">
    <source>
        <dbReference type="ARBA" id="ARBA00023136"/>
    </source>
</evidence>
<feature type="domain" description="TonB-dependent receptor-like beta-barrel" evidence="12">
    <location>
        <begin position="319"/>
        <end position="770"/>
    </location>
</feature>
<keyword evidence="5 11" id="KW-0732">Signal</keyword>
<dbReference type="PANTHER" id="PTHR30069:SF36">
    <property type="entry name" value="BLL6948 PROTEIN"/>
    <property type="match status" value="1"/>
</dbReference>
<dbReference type="EMBL" id="CP019948">
    <property type="protein sequence ID" value="ARN81892.1"/>
    <property type="molecule type" value="Genomic_DNA"/>
</dbReference>
<dbReference type="InterPro" id="IPR027385">
    <property type="entry name" value="Beta-barrel_OMP"/>
</dbReference>
<comment type="similarity">
    <text evidence="9">Belongs to the TonB-dependent receptor family.</text>
</comment>
<dbReference type="Pfam" id="PF13505">
    <property type="entry name" value="OMP_b-brl"/>
    <property type="match status" value="1"/>
</dbReference>
<keyword evidence="6 9" id="KW-0798">TonB box</keyword>
<feature type="region of interest" description="Disordered" evidence="10">
    <location>
        <begin position="35"/>
        <end position="139"/>
    </location>
</feature>
<feature type="signal peptide" evidence="11">
    <location>
        <begin position="1"/>
        <end position="26"/>
    </location>
</feature>
<reference evidence="15 16" key="1">
    <citation type="submission" date="2017-02" db="EMBL/GenBank/DDBJ databases">
        <authorList>
            <person name="Peterson S.W."/>
        </authorList>
    </citation>
    <scope>NUCLEOTIDE SEQUENCE [LARGE SCALE GENOMIC DNA]</scope>
    <source>
        <strain evidence="15 16">S285</strain>
    </source>
</reference>
<dbReference type="Gene3D" id="2.170.130.10">
    <property type="entry name" value="TonB-dependent receptor, plug domain"/>
    <property type="match status" value="1"/>
</dbReference>
<evidence type="ECO:0008006" key="17">
    <source>
        <dbReference type="Google" id="ProtNLM"/>
    </source>
</evidence>
<feature type="domain" description="Outer membrane protein beta-barrel" evidence="14">
    <location>
        <begin position="892"/>
        <end position="1097"/>
    </location>
</feature>
<dbReference type="Pfam" id="PF07715">
    <property type="entry name" value="Plug"/>
    <property type="match status" value="1"/>
</dbReference>
<dbReference type="RefSeq" id="WP_158658757.1">
    <property type="nucleotide sequence ID" value="NZ_AP027149.1"/>
</dbReference>
<dbReference type="InterPro" id="IPR000531">
    <property type="entry name" value="Beta-barrel_TonB"/>
</dbReference>
<evidence type="ECO:0000256" key="6">
    <source>
        <dbReference type="ARBA" id="ARBA00023077"/>
    </source>
</evidence>
<evidence type="ECO:0000259" key="13">
    <source>
        <dbReference type="Pfam" id="PF07715"/>
    </source>
</evidence>
<dbReference type="InterPro" id="IPR036942">
    <property type="entry name" value="Beta-barrel_TonB_sf"/>
</dbReference>
<feature type="region of interest" description="Disordered" evidence="10">
    <location>
        <begin position="862"/>
        <end position="885"/>
    </location>
</feature>
<feature type="chain" id="PRO_5012529337" description="TonB-dependent receptor" evidence="11">
    <location>
        <begin position="27"/>
        <end position="1147"/>
    </location>
</feature>
<gene>
    <name evidence="15" type="ORF">B1812_13265</name>
</gene>
<name>A0A1W6MWC6_9HYPH</name>
<accession>A0A1W6MWC6</accession>
<evidence type="ECO:0000259" key="12">
    <source>
        <dbReference type="Pfam" id="PF00593"/>
    </source>
</evidence>
<evidence type="ECO:0000256" key="1">
    <source>
        <dbReference type="ARBA" id="ARBA00004571"/>
    </source>
</evidence>
<evidence type="ECO:0000313" key="15">
    <source>
        <dbReference type="EMBL" id="ARN81892.1"/>
    </source>
</evidence>
<evidence type="ECO:0000259" key="14">
    <source>
        <dbReference type="Pfam" id="PF13505"/>
    </source>
</evidence>
<dbReference type="GO" id="GO:0044718">
    <property type="term" value="P:siderophore transmembrane transport"/>
    <property type="evidence" value="ECO:0007669"/>
    <property type="project" value="TreeGrafter"/>
</dbReference>
<keyword evidence="4" id="KW-0812">Transmembrane</keyword>
<dbReference type="KEGG" id="mbry:B1812_13265"/>
<keyword evidence="3" id="KW-1134">Transmembrane beta strand</keyword>
<evidence type="ECO:0000256" key="5">
    <source>
        <dbReference type="ARBA" id="ARBA00022729"/>
    </source>
</evidence>
<dbReference type="InterPro" id="IPR037066">
    <property type="entry name" value="Plug_dom_sf"/>
</dbReference>
<dbReference type="Gene3D" id="2.40.170.20">
    <property type="entry name" value="TonB-dependent receptor, beta-barrel domain"/>
    <property type="match status" value="1"/>
</dbReference>
<dbReference type="AlphaFoldDB" id="A0A1W6MWC6"/>
<evidence type="ECO:0000256" key="10">
    <source>
        <dbReference type="SAM" id="MobiDB-lite"/>
    </source>
</evidence>
<keyword evidence="8" id="KW-0998">Cell outer membrane</keyword>
<keyword evidence="2" id="KW-0813">Transport</keyword>
<dbReference type="GO" id="GO:0009279">
    <property type="term" value="C:cell outer membrane"/>
    <property type="evidence" value="ECO:0007669"/>
    <property type="project" value="UniProtKB-SubCell"/>
</dbReference>
<dbReference type="OrthoDB" id="99480at2"/>
<feature type="compositionally biased region" description="Basic and acidic residues" evidence="10">
    <location>
        <begin position="112"/>
        <end position="129"/>
    </location>
</feature>
<evidence type="ECO:0000256" key="8">
    <source>
        <dbReference type="ARBA" id="ARBA00023237"/>
    </source>
</evidence>
<dbReference type="PANTHER" id="PTHR30069">
    <property type="entry name" value="TONB-DEPENDENT OUTER MEMBRANE RECEPTOR"/>
    <property type="match status" value="1"/>
</dbReference>
<evidence type="ECO:0000256" key="4">
    <source>
        <dbReference type="ARBA" id="ARBA00022692"/>
    </source>
</evidence>
<dbReference type="SUPFAM" id="SSF56925">
    <property type="entry name" value="OMPA-like"/>
    <property type="match status" value="1"/>
</dbReference>
<organism evidence="15 16">
    <name type="scientific">Methylocystis bryophila</name>
    <dbReference type="NCBI Taxonomy" id="655015"/>
    <lineage>
        <taxon>Bacteria</taxon>
        <taxon>Pseudomonadati</taxon>
        <taxon>Pseudomonadota</taxon>
        <taxon>Alphaproteobacteria</taxon>
        <taxon>Hyphomicrobiales</taxon>
        <taxon>Methylocystaceae</taxon>
        <taxon>Methylocystis</taxon>
    </lineage>
</organism>
<keyword evidence="16" id="KW-1185">Reference proteome</keyword>
<protein>
    <recommendedName>
        <fullName evidence="17">TonB-dependent receptor</fullName>
    </recommendedName>
</protein>